<name>A0AAV1K3G3_9NEOP</name>
<evidence type="ECO:0000313" key="2">
    <source>
        <dbReference type="Proteomes" id="UP001497472"/>
    </source>
</evidence>
<protein>
    <recommendedName>
        <fullName evidence="3">Nucleic-acid-binding protein from mobile element jockey</fullName>
    </recommendedName>
</protein>
<comment type="caution">
    <text evidence="1">The sequence shown here is derived from an EMBL/GenBank/DDBJ whole genome shotgun (WGS) entry which is preliminary data.</text>
</comment>
<dbReference type="AlphaFoldDB" id="A0AAV1K3G3"/>
<dbReference type="EMBL" id="CAVLEF010000280">
    <property type="protein sequence ID" value="CAK1555592.1"/>
    <property type="molecule type" value="Genomic_DNA"/>
</dbReference>
<keyword evidence="2" id="KW-1185">Reference proteome</keyword>
<accession>A0AAV1K3G3</accession>
<evidence type="ECO:0008006" key="3">
    <source>
        <dbReference type="Google" id="ProtNLM"/>
    </source>
</evidence>
<sequence length="169" mass="19379">MEDPKKRNTIVQCQQYGHTTIYCMRPYQCVKCKEPHKTSECTKRGCNTPAQCVLCDGPHPANYKRCRVYQEIAERKTNQQIGRNNYKPKIGPHVGEPRTTGANLATREKWSLKSNQAAEERNTFTQPTTANSRLEDVLLKQAEKFDIIQLQQMSTLMGLIVTHVNKLQN</sequence>
<gene>
    <name evidence="1" type="ORF">LNINA_LOCUS14399</name>
</gene>
<organism evidence="1 2">
    <name type="scientific">Leptosia nina</name>
    <dbReference type="NCBI Taxonomy" id="320188"/>
    <lineage>
        <taxon>Eukaryota</taxon>
        <taxon>Metazoa</taxon>
        <taxon>Ecdysozoa</taxon>
        <taxon>Arthropoda</taxon>
        <taxon>Hexapoda</taxon>
        <taxon>Insecta</taxon>
        <taxon>Pterygota</taxon>
        <taxon>Neoptera</taxon>
        <taxon>Endopterygota</taxon>
        <taxon>Lepidoptera</taxon>
        <taxon>Glossata</taxon>
        <taxon>Ditrysia</taxon>
        <taxon>Papilionoidea</taxon>
        <taxon>Pieridae</taxon>
        <taxon>Pierinae</taxon>
        <taxon>Leptosia</taxon>
    </lineage>
</organism>
<reference evidence="1 2" key="1">
    <citation type="submission" date="2023-11" db="EMBL/GenBank/DDBJ databases">
        <authorList>
            <person name="Okamura Y."/>
        </authorList>
    </citation>
    <scope>NUCLEOTIDE SEQUENCE [LARGE SCALE GENOMIC DNA]</scope>
</reference>
<proteinExistence type="predicted"/>
<dbReference type="Proteomes" id="UP001497472">
    <property type="component" value="Unassembled WGS sequence"/>
</dbReference>
<evidence type="ECO:0000313" key="1">
    <source>
        <dbReference type="EMBL" id="CAK1555592.1"/>
    </source>
</evidence>